<evidence type="ECO:0000256" key="1">
    <source>
        <dbReference type="ARBA" id="ARBA00022679"/>
    </source>
</evidence>
<organism evidence="5 6">
    <name type="scientific">Conyzicola nivalis</name>
    <dbReference type="NCBI Taxonomy" id="1477021"/>
    <lineage>
        <taxon>Bacteria</taxon>
        <taxon>Bacillati</taxon>
        <taxon>Actinomycetota</taxon>
        <taxon>Actinomycetes</taxon>
        <taxon>Micrococcales</taxon>
        <taxon>Microbacteriaceae</taxon>
        <taxon>Conyzicola</taxon>
    </lineage>
</organism>
<dbReference type="CDD" id="cd16917">
    <property type="entry name" value="HATPase_UhpB-NarQ-NarX-like"/>
    <property type="match status" value="1"/>
</dbReference>
<sequence length="392" mass="40003">MWLMALVFPNALAAKTTSLALARGSFWFGIVCLTSVAVSLVAIRIDRPAEAAWPAVVALVVLAGLGVVVASDLGERPAVIALSAVAAPVAIPCYAAVLLPALRSIDTSDAIFLSLPKIAIVVFGMVVARQFTGVASVVVAYFLGEVPVVAVSLAVGHGYAFDVPAFSCAAALVLIITMLTVSRRRTRASEPELSRASHDDRVAAELARAEHVSSAMVHDTILNELAVVGTVAPGTLSDAAKGQILRSLAVRRAGARRNSDATADVLGGDLAAAVEQARALGLEVSVAGEVGALSSLAPHTSVALSLAVQQCLANVAAHAHTGAAELTVVATDTEVCVMVIDSGVGFVESAMDPDRLGLRQSVRGRIDAVGGSVQVWTSPGAGTAVSMLVPRG</sequence>
<dbReference type="Gene3D" id="3.30.565.10">
    <property type="entry name" value="Histidine kinase-like ATPase, C-terminal domain"/>
    <property type="match status" value="1"/>
</dbReference>
<dbReference type="PANTHER" id="PTHR24421">
    <property type="entry name" value="NITRATE/NITRITE SENSOR PROTEIN NARX-RELATED"/>
    <property type="match status" value="1"/>
</dbReference>
<gene>
    <name evidence="5" type="ORF">GCM10010979_19740</name>
</gene>
<keyword evidence="6" id="KW-1185">Reference proteome</keyword>
<keyword evidence="1" id="KW-0808">Transferase</keyword>
<evidence type="ECO:0008006" key="7">
    <source>
        <dbReference type="Google" id="ProtNLM"/>
    </source>
</evidence>
<evidence type="ECO:0000313" key="6">
    <source>
        <dbReference type="Proteomes" id="UP000606922"/>
    </source>
</evidence>
<dbReference type="InterPro" id="IPR050482">
    <property type="entry name" value="Sensor_HK_TwoCompSys"/>
</dbReference>
<dbReference type="GO" id="GO:0016301">
    <property type="term" value="F:kinase activity"/>
    <property type="evidence" value="ECO:0007669"/>
    <property type="project" value="UniProtKB-KW"/>
</dbReference>
<keyword evidence="3" id="KW-0902">Two-component regulatory system</keyword>
<name>A0A916SKM5_9MICO</name>
<accession>A0A916SKM5</accession>
<proteinExistence type="predicted"/>
<comment type="caution">
    <text evidence="5">The sequence shown here is derived from an EMBL/GenBank/DDBJ whole genome shotgun (WGS) entry which is preliminary data.</text>
</comment>
<feature type="transmembrane region" description="Helical" evidence="4">
    <location>
        <begin position="23"/>
        <end position="45"/>
    </location>
</feature>
<feature type="transmembrane region" description="Helical" evidence="4">
    <location>
        <begin position="77"/>
        <end position="99"/>
    </location>
</feature>
<reference evidence="5" key="1">
    <citation type="journal article" date="2014" name="Int. J. Syst. Evol. Microbiol.">
        <title>Complete genome sequence of Corynebacterium casei LMG S-19264T (=DSM 44701T), isolated from a smear-ripened cheese.</title>
        <authorList>
            <consortium name="US DOE Joint Genome Institute (JGI-PGF)"/>
            <person name="Walter F."/>
            <person name="Albersmeier A."/>
            <person name="Kalinowski J."/>
            <person name="Ruckert C."/>
        </authorList>
    </citation>
    <scope>NUCLEOTIDE SEQUENCE</scope>
    <source>
        <strain evidence="5">CGMCC 1.12813</strain>
    </source>
</reference>
<protein>
    <recommendedName>
        <fullName evidence="7">Signal transduction histidine kinase</fullName>
    </recommendedName>
</protein>
<evidence type="ECO:0000256" key="2">
    <source>
        <dbReference type="ARBA" id="ARBA00022777"/>
    </source>
</evidence>
<dbReference type="SUPFAM" id="SSF55874">
    <property type="entry name" value="ATPase domain of HSP90 chaperone/DNA topoisomerase II/histidine kinase"/>
    <property type="match status" value="1"/>
</dbReference>
<evidence type="ECO:0000256" key="3">
    <source>
        <dbReference type="ARBA" id="ARBA00023012"/>
    </source>
</evidence>
<dbReference type="EMBL" id="BMGB01000001">
    <property type="protein sequence ID" value="GGB05103.1"/>
    <property type="molecule type" value="Genomic_DNA"/>
</dbReference>
<dbReference type="Proteomes" id="UP000606922">
    <property type="component" value="Unassembled WGS sequence"/>
</dbReference>
<evidence type="ECO:0000256" key="4">
    <source>
        <dbReference type="SAM" id="Phobius"/>
    </source>
</evidence>
<dbReference type="AlphaFoldDB" id="A0A916SKM5"/>
<dbReference type="GO" id="GO:0000160">
    <property type="term" value="P:phosphorelay signal transduction system"/>
    <property type="evidence" value="ECO:0007669"/>
    <property type="project" value="UniProtKB-KW"/>
</dbReference>
<feature type="transmembrane region" description="Helical" evidence="4">
    <location>
        <begin position="52"/>
        <end position="71"/>
    </location>
</feature>
<dbReference type="InterPro" id="IPR036890">
    <property type="entry name" value="HATPase_C_sf"/>
</dbReference>
<keyword evidence="4" id="KW-1133">Transmembrane helix</keyword>
<keyword evidence="4" id="KW-0472">Membrane</keyword>
<evidence type="ECO:0000313" key="5">
    <source>
        <dbReference type="EMBL" id="GGB05103.1"/>
    </source>
</evidence>
<reference evidence="5" key="2">
    <citation type="submission" date="2020-09" db="EMBL/GenBank/DDBJ databases">
        <authorList>
            <person name="Sun Q."/>
            <person name="Zhou Y."/>
        </authorList>
    </citation>
    <scope>NUCLEOTIDE SEQUENCE</scope>
    <source>
        <strain evidence="5">CGMCC 1.12813</strain>
    </source>
</reference>
<keyword evidence="2" id="KW-0418">Kinase</keyword>
<keyword evidence="4" id="KW-0812">Transmembrane</keyword>
<feature type="transmembrane region" description="Helical" evidence="4">
    <location>
        <begin position="163"/>
        <end position="181"/>
    </location>
</feature>